<keyword evidence="2" id="KW-1185">Reference proteome</keyword>
<proteinExistence type="predicted"/>
<evidence type="ECO:0000313" key="1">
    <source>
        <dbReference type="EMBL" id="MFD2917405.1"/>
    </source>
</evidence>
<dbReference type="InterPro" id="IPR046070">
    <property type="entry name" value="DUF6029"/>
</dbReference>
<organism evidence="1 2">
    <name type="scientific">Psychroserpens luteus</name>
    <dbReference type="NCBI Taxonomy" id="1434066"/>
    <lineage>
        <taxon>Bacteria</taxon>
        <taxon>Pseudomonadati</taxon>
        <taxon>Bacteroidota</taxon>
        <taxon>Flavobacteriia</taxon>
        <taxon>Flavobacteriales</taxon>
        <taxon>Flavobacteriaceae</taxon>
        <taxon>Psychroserpens</taxon>
    </lineage>
</organism>
<sequence>MKFHLPIIITVLASSLCYSQESSNKVNDSISTINKIKNNLSGSFESNAQWYLNDKKTGEFEEDNHVRANSYLRLNYFFLKNFTTGIQFESYAPQALLNYDRQFNKEIDLAQYYVNYKADKIDATVGYFYEQYGSGLILRTWEDTFLGLNNSIRGGNIAYKPLDYLEVKAFYGSQRVGLDISESDIYGVNVELDLKNALSTASMDQLSVGLSYVNRSSDFTSTSENTDKINIPKNVGAYSARVNVGFKDVYANVEYVYKQKDIRLNNVQPNIVSFSENKLFDGSAVLFNLGYSRKGFGINYTFRRLENMSFFSQREDANLINNPTQRGTLNYIPALTKQQDYTLANIYLYQAQPGLYIENYEAPRVKAGEIGNQVDIFYNIPKGSLFGGKYGTKLSANLSYWAALNIDVSDPDGIPFFSSDNLTYTSDFLNFKNKLYSDFNFEVKKKWSKKWSSIFTYINLFYNSDYLVEANGRSLNAWIGVAETTLKMGKGKSLRLEGQHLSTNDDARNWLGGTVEYFFNSNFGLYLNDSYNYEESPIVENSKIHFFNLGGSYSKGATRVALNYGRQRGGLICVGGVCRPVSPNSGITLNLSTSF</sequence>
<comment type="caution">
    <text evidence="1">The sequence shown here is derived from an EMBL/GenBank/DDBJ whole genome shotgun (WGS) entry which is preliminary data.</text>
</comment>
<protein>
    <submittedName>
        <fullName evidence="1">DUF6029 family protein</fullName>
    </submittedName>
</protein>
<dbReference type="EMBL" id="JBHUOS010000014">
    <property type="protein sequence ID" value="MFD2917405.1"/>
    <property type="molecule type" value="Genomic_DNA"/>
</dbReference>
<evidence type="ECO:0000313" key="2">
    <source>
        <dbReference type="Proteomes" id="UP001597548"/>
    </source>
</evidence>
<dbReference type="RefSeq" id="WP_194508911.1">
    <property type="nucleotide sequence ID" value="NZ_JADILU010000006.1"/>
</dbReference>
<dbReference type="Pfam" id="PF19494">
    <property type="entry name" value="DUF6029"/>
    <property type="match status" value="1"/>
</dbReference>
<reference evidence="2" key="1">
    <citation type="journal article" date="2019" name="Int. J. Syst. Evol. Microbiol.">
        <title>The Global Catalogue of Microorganisms (GCM) 10K type strain sequencing project: providing services to taxonomists for standard genome sequencing and annotation.</title>
        <authorList>
            <consortium name="The Broad Institute Genomics Platform"/>
            <consortium name="The Broad Institute Genome Sequencing Center for Infectious Disease"/>
            <person name="Wu L."/>
            <person name="Ma J."/>
        </authorList>
    </citation>
    <scope>NUCLEOTIDE SEQUENCE [LARGE SCALE GENOMIC DNA]</scope>
    <source>
        <strain evidence="2">KCTC 32514</strain>
    </source>
</reference>
<name>A0ABW5ZYB8_9FLAO</name>
<gene>
    <name evidence="1" type="ORF">ACFS29_17255</name>
</gene>
<dbReference type="Proteomes" id="UP001597548">
    <property type="component" value="Unassembled WGS sequence"/>
</dbReference>
<accession>A0ABW5ZYB8</accession>